<dbReference type="EMBL" id="AY737645">
    <property type="protein sequence ID" value="AAV83491.1"/>
    <property type="molecule type" value="Genomic_DNA"/>
</dbReference>
<sequence length="342" mass="41090">MKQEKTKTVRFRWSIDMINEVGNLRRVPVALILQTGEWICRRENYMWQYVRRYENGDIETLITVQRLKFHKHFDNPVWVQYNPNHLRKEDIEQLERVMSSVDHAHLTRVDLACDIYNIPLTKYDFGLFNLTREIRRTKSGDLETRYWGAGRSERLIRLYDKKRERTAHKKEDDIPEWAEDWWRLEFQFRQGKVEKWEEEILDKMGSFQVLALDDNDDISEVDKAVLRAVNDDKFNFKNVGKAYAAKIRKMVRENVGFDTTVADMAIIAFKQQQSELKATLEDLMIKYNIRPEVEELTRYFEIVIDESMAIDYKLDENDVAYRKAFRKAIKNWRDDKQLSPEQ</sequence>
<accession>Q5QCI9</accession>
<organism evidence="1">
    <name type="scientific">Leuconostoc citreum</name>
    <dbReference type="NCBI Taxonomy" id="33964"/>
    <lineage>
        <taxon>Bacteria</taxon>
        <taxon>Bacillati</taxon>
        <taxon>Bacillota</taxon>
        <taxon>Bacilli</taxon>
        <taxon>Lactobacillales</taxon>
        <taxon>Lactobacillaceae</taxon>
        <taxon>Leuconostoc</taxon>
    </lineage>
</organism>
<dbReference type="AlphaFoldDB" id="Q5QCI9"/>
<name>Q5QCI9_LEUCI</name>
<dbReference type="RefSeq" id="WP_011254651.1">
    <property type="nucleotide sequence ID" value="NC_006822.1"/>
</dbReference>
<protein>
    <submittedName>
        <fullName evidence="1">Replication initiator protein</fullName>
    </submittedName>
</protein>
<geneLocation type="plasmid" evidence="1">
    <name>pIH01</name>
</geneLocation>
<keyword evidence="1" id="KW-0614">Plasmid</keyword>
<evidence type="ECO:0000313" key="1">
    <source>
        <dbReference type="EMBL" id="AAV83491.1"/>
    </source>
</evidence>
<reference evidence="1" key="1">
    <citation type="journal article" date="2005" name="Plasmid">
        <title>pIH01, a small cryptic plasmid from Leuconostoc citreum IH3.</title>
        <authorList>
            <person name="Park J."/>
            <person name="Lee M."/>
            <person name="Jung J."/>
            <person name="Kim J."/>
        </authorList>
    </citation>
    <scope>NUCLEOTIDE SEQUENCE</scope>
    <source>
        <plasmid evidence="1">pIH01</plasmid>
    </source>
</reference>
<proteinExistence type="predicted"/>
<gene>
    <name evidence="1" type="primary">rep</name>
</gene>